<dbReference type="Gene3D" id="1.10.510.10">
    <property type="entry name" value="Transferase(Phosphotransferase) domain 1"/>
    <property type="match status" value="1"/>
</dbReference>
<dbReference type="Gene3D" id="3.30.200.20">
    <property type="entry name" value="Phosphorylase Kinase, domain 1"/>
    <property type="match status" value="1"/>
</dbReference>
<dbReference type="SUPFAM" id="SSF52058">
    <property type="entry name" value="L domain-like"/>
    <property type="match status" value="1"/>
</dbReference>
<feature type="transmembrane region" description="Helical" evidence="11">
    <location>
        <begin position="397"/>
        <end position="418"/>
    </location>
</feature>
<dbReference type="OMA" id="KNVTCSQ"/>
<dbReference type="SUPFAM" id="SSF56112">
    <property type="entry name" value="Protein kinase-like (PK-like)"/>
    <property type="match status" value="1"/>
</dbReference>
<evidence type="ECO:0000256" key="8">
    <source>
        <dbReference type="ARBA" id="ARBA00023170"/>
    </source>
</evidence>
<organism evidence="14 15">
    <name type="scientific">Cucumis sativus</name>
    <name type="common">Cucumber</name>
    <dbReference type="NCBI Taxonomy" id="3659"/>
    <lineage>
        <taxon>Eukaryota</taxon>
        <taxon>Viridiplantae</taxon>
        <taxon>Streptophyta</taxon>
        <taxon>Embryophyta</taxon>
        <taxon>Tracheophyta</taxon>
        <taxon>Spermatophyta</taxon>
        <taxon>Magnoliopsida</taxon>
        <taxon>eudicotyledons</taxon>
        <taxon>Gunneridae</taxon>
        <taxon>Pentapetalae</taxon>
        <taxon>rosids</taxon>
        <taxon>fabids</taxon>
        <taxon>Cucurbitales</taxon>
        <taxon>Cucurbitaceae</taxon>
        <taxon>Benincaseae</taxon>
        <taxon>Cucumis</taxon>
    </lineage>
</organism>
<dbReference type="PROSITE" id="PS51450">
    <property type="entry name" value="LRR"/>
    <property type="match status" value="1"/>
</dbReference>
<dbReference type="Pfam" id="PF00069">
    <property type="entry name" value="Pkinase"/>
    <property type="match status" value="1"/>
</dbReference>
<evidence type="ECO:0000256" key="11">
    <source>
        <dbReference type="SAM" id="Phobius"/>
    </source>
</evidence>
<dbReference type="SMART" id="SM00369">
    <property type="entry name" value="LRR_TYP"/>
    <property type="match status" value="4"/>
</dbReference>
<proteinExistence type="predicted"/>
<keyword evidence="2" id="KW-0433">Leucine-rich repeat</keyword>
<feature type="region of interest" description="Disordered" evidence="10">
    <location>
        <begin position="763"/>
        <end position="785"/>
    </location>
</feature>
<dbReference type="EMBL" id="CM002927">
    <property type="protein sequence ID" value="KGN46062.1"/>
    <property type="molecule type" value="Genomic_DNA"/>
</dbReference>
<reference evidence="14 15" key="1">
    <citation type="journal article" date="2009" name="Nat. Genet.">
        <title>The genome of the cucumber, Cucumis sativus L.</title>
        <authorList>
            <person name="Huang S."/>
            <person name="Li R."/>
            <person name="Zhang Z."/>
            <person name="Li L."/>
            <person name="Gu X."/>
            <person name="Fan W."/>
            <person name="Lucas W.J."/>
            <person name="Wang X."/>
            <person name="Xie B."/>
            <person name="Ni P."/>
            <person name="Ren Y."/>
            <person name="Zhu H."/>
            <person name="Li J."/>
            <person name="Lin K."/>
            <person name="Jin W."/>
            <person name="Fei Z."/>
            <person name="Li G."/>
            <person name="Staub J."/>
            <person name="Kilian A."/>
            <person name="van der Vossen E.A."/>
            <person name="Wu Y."/>
            <person name="Guo J."/>
            <person name="He J."/>
            <person name="Jia Z."/>
            <person name="Ren Y."/>
            <person name="Tian G."/>
            <person name="Lu Y."/>
            <person name="Ruan J."/>
            <person name="Qian W."/>
            <person name="Wang M."/>
            <person name="Huang Q."/>
            <person name="Li B."/>
            <person name="Xuan Z."/>
            <person name="Cao J."/>
            <person name="Asan"/>
            <person name="Wu Z."/>
            <person name="Zhang J."/>
            <person name="Cai Q."/>
            <person name="Bai Y."/>
            <person name="Zhao B."/>
            <person name="Han Y."/>
            <person name="Li Y."/>
            <person name="Li X."/>
            <person name="Wang S."/>
            <person name="Shi Q."/>
            <person name="Liu S."/>
            <person name="Cho W.K."/>
            <person name="Kim J.Y."/>
            <person name="Xu Y."/>
            <person name="Heller-Uszynska K."/>
            <person name="Miao H."/>
            <person name="Cheng Z."/>
            <person name="Zhang S."/>
            <person name="Wu J."/>
            <person name="Yang Y."/>
            <person name="Kang H."/>
            <person name="Li M."/>
            <person name="Liang H."/>
            <person name="Ren X."/>
            <person name="Shi Z."/>
            <person name="Wen M."/>
            <person name="Jian M."/>
            <person name="Yang H."/>
            <person name="Zhang G."/>
            <person name="Yang Z."/>
            <person name="Chen R."/>
            <person name="Liu S."/>
            <person name="Li J."/>
            <person name="Ma L."/>
            <person name="Liu H."/>
            <person name="Zhou Y."/>
            <person name="Zhao J."/>
            <person name="Fang X."/>
            <person name="Li G."/>
            <person name="Fang L."/>
            <person name="Li Y."/>
            <person name="Liu D."/>
            <person name="Zheng H."/>
            <person name="Zhang Y."/>
            <person name="Qin N."/>
            <person name="Li Z."/>
            <person name="Yang G."/>
            <person name="Yang S."/>
            <person name="Bolund L."/>
            <person name="Kristiansen K."/>
            <person name="Zheng H."/>
            <person name="Li S."/>
            <person name="Zhang X."/>
            <person name="Yang H."/>
            <person name="Wang J."/>
            <person name="Sun R."/>
            <person name="Zhang B."/>
            <person name="Jiang S."/>
            <person name="Wang J."/>
            <person name="Du Y."/>
            <person name="Li S."/>
        </authorList>
    </citation>
    <scope>NUCLEOTIDE SEQUENCE [LARGE SCALE GENOMIC DNA]</scope>
    <source>
        <strain evidence="15">cv. 9930</strain>
    </source>
</reference>
<evidence type="ECO:0000256" key="12">
    <source>
        <dbReference type="SAM" id="SignalP"/>
    </source>
</evidence>
<dbReference type="InterPro" id="IPR001611">
    <property type="entry name" value="Leu-rich_rpt"/>
</dbReference>
<dbReference type="Gene3D" id="3.80.10.10">
    <property type="entry name" value="Ribonuclease Inhibitor"/>
    <property type="match status" value="2"/>
</dbReference>
<dbReference type="PROSITE" id="PS50011">
    <property type="entry name" value="PROTEIN_KINASE_DOM"/>
    <property type="match status" value="1"/>
</dbReference>
<evidence type="ECO:0000256" key="3">
    <source>
        <dbReference type="ARBA" id="ARBA00022692"/>
    </source>
</evidence>
<keyword evidence="5" id="KW-0677">Repeat</keyword>
<dbReference type="Gramene" id="KGN46062">
    <property type="protein sequence ID" value="KGN46062"/>
    <property type="gene ID" value="Csa_6G046400"/>
</dbReference>
<dbReference type="InterPro" id="IPR000719">
    <property type="entry name" value="Prot_kinase_dom"/>
</dbReference>
<feature type="chain" id="PRO_5001971967" description="Protein kinase domain-containing protein" evidence="12">
    <location>
        <begin position="28"/>
        <end position="785"/>
    </location>
</feature>
<dbReference type="Pfam" id="PF00560">
    <property type="entry name" value="LRR_1"/>
    <property type="match status" value="4"/>
</dbReference>
<evidence type="ECO:0000259" key="13">
    <source>
        <dbReference type="PROSITE" id="PS50011"/>
    </source>
</evidence>
<evidence type="ECO:0000256" key="2">
    <source>
        <dbReference type="ARBA" id="ARBA00022614"/>
    </source>
</evidence>
<gene>
    <name evidence="14" type="ORF">Csa_6G046400</name>
</gene>
<keyword evidence="4 12" id="KW-0732">Signal</keyword>
<accession>A0A0A0KCG6</accession>
<dbReference type="PANTHER" id="PTHR48006:SF84">
    <property type="entry name" value="REPEAT TRANSMEMBRANE PROTEIN KINASE, PUTATIVE, EXPRESSED-RELATED"/>
    <property type="match status" value="1"/>
</dbReference>
<keyword evidence="3 11" id="KW-0812">Transmembrane</keyword>
<evidence type="ECO:0000256" key="7">
    <source>
        <dbReference type="ARBA" id="ARBA00023136"/>
    </source>
</evidence>
<dbReference type="Pfam" id="PF13855">
    <property type="entry name" value="LRR_8"/>
    <property type="match status" value="1"/>
</dbReference>
<keyword evidence="15" id="KW-1185">Reference proteome</keyword>
<comment type="subcellular location">
    <subcellularLocation>
        <location evidence="1">Membrane</location>
        <topology evidence="1">Single-pass type I membrane protein</topology>
    </subcellularLocation>
</comment>
<name>A0A0A0KCG6_CUCSA</name>
<dbReference type="STRING" id="3659.A0A0A0KCG6"/>
<keyword evidence="7 11" id="KW-0472">Membrane</keyword>
<keyword evidence="6 11" id="KW-1133">Transmembrane helix</keyword>
<feature type="domain" description="Protein kinase" evidence="13">
    <location>
        <begin position="482"/>
        <end position="757"/>
    </location>
</feature>
<keyword evidence="8" id="KW-0675">Receptor</keyword>
<dbReference type="InterPro" id="IPR032675">
    <property type="entry name" value="LRR_dom_sf"/>
</dbReference>
<dbReference type="PANTHER" id="PTHR48006">
    <property type="entry name" value="LEUCINE-RICH REPEAT-CONTAINING PROTEIN DDB_G0281931-RELATED"/>
    <property type="match status" value="1"/>
</dbReference>
<protein>
    <recommendedName>
        <fullName evidence="13">Protein kinase domain-containing protein</fullName>
    </recommendedName>
</protein>
<feature type="signal peptide" evidence="12">
    <location>
        <begin position="1"/>
        <end position="27"/>
    </location>
</feature>
<evidence type="ECO:0000256" key="10">
    <source>
        <dbReference type="SAM" id="MobiDB-lite"/>
    </source>
</evidence>
<dbReference type="GO" id="GO:0045088">
    <property type="term" value="P:regulation of innate immune response"/>
    <property type="evidence" value="ECO:0000318"/>
    <property type="project" value="GO_Central"/>
</dbReference>
<sequence>MAKLKAVCHFPLLLFLFLFSSFHLSTQLPLSQSQSLLQIQQLLNYPQALSSFNTVTDFCNIESTPFLTIVCYEDNITQLHIVGDVLQHPSSFPLNTSIDSLFSTFSHFPNLKVLSLVSLGLEGPLPPSVANLLSLEILNLSSNSLYGSIPHQLSSSKTLQFINLDGNCFSGNIPGWIGSLPFLTTLSLRNNSFNGSLPDSISHMWSLRILSLSRNSLSGNVPDLSNLTNLQVLELGNNLLGPHFPKLPKRLSVLELKNNRFRSSIPPELGSLYRLEKLDLSSNKLVGPFQASLLGLPSIKYLNIGGNRLTGLLLQNISCNSDLTFANLSSNLLTGDLPACLQELKYKNGDIIYGGNCLSNQDQKQHPLNFCHNEALAVSIRPRNLEHRKLRPEVKTFLRIFGGSVAGVVVLALVFLTMRRTYRIGVVKEPSTRFITENPSVADTAKQLYDAKYISQTMKLGTSIPPYRTFTLDELKEATNNFDVSTLITESLDGQIFKGVFTDGNVVAIRSLTLKRRQTPQTYTHQLELISKLRHIHLISALGHCYEFLPDGLTISKVFLIFEYYPYGTLRSHVSGLQGRKLSWTKRISAAIEMVKGIQFLHTGIVPGVWSNNLKITDILLDQDLHVKISCYNLPIVVEHGGMMISGVSSTGTKGKRHAIGVNDKDKNDVYDIGAILLEVILGRQITSQNEVHVSRDLLQVSLKTDEIARKSIVDPAIHKGCSDDSLKTMMEICVRCLHEKAKDRPSVEDILWNLHFAGQVQDSSREAPASPSPSPSPSPFLQMP</sequence>
<reference evidence="14 15" key="3">
    <citation type="journal article" date="2010" name="BMC Genomics">
        <title>Transcriptome sequencing and comparative analysis of cucumber flowers with different sex types.</title>
        <authorList>
            <person name="Guo S."/>
            <person name="Zheng Y."/>
            <person name="Joung J.G."/>
            <person name="Liu S."/>
            <person name="Zhang Z."/>
            <person name="Crasta O.R."/>
            <person name="Sobral B.W."/>
            <person name="Xu Y."/>
            <person name="Huang S."/>
            <person name="Fei Z."/>
        </authorList>
    </citation>
    <scope>NUCLEOTIDE SEQUENCE [LARGE SCALE GENOMIC DNA]</scope>
    <source>
        <strain evidence="15">cv. 9930</strain>
    </source>
</reference>
<evidence type="ECO:0000313" key="15">
    <source>
        <dbReference type="Proteomes" id="UP000029981"/>
    </source>
</evidence>
<dbReference type="Proteomes" id="UP000029981">
    <property type="component" value="Chromosome 6"/>
</dbReference>
<dbReference type="FunFam" id="3.80.10.10:FF:000413">
    <property type="entry name" value="Inactive leucine-rich repeat receptor-like protein kinase"/>
    <property type="match status" value="1"/>
</dbReference>
<dbReference type="AlphaFoldDB" id="A0A0A0KCG6"/>
<dbReference type="FunFam" id="1.10.510.10:FF:000431">
    <property type="entry name" value="Putative inactive leucine-rich repeat receptor-like protein kinase"/>
    <property type="match status" value="1"/>
</dbReference>
<reference evidence="14 15" key="2">
    <citation type="journal article" date="2009" name="PLoS ONE">
        <title>An integrated genetic and cytogenetic map of the cucumber genome.</title>
        <authorList>
            <person name="Ren Y."/>
            <person name="Zhang Z."/>
            <person name="Liu J."/>
            <person name="Staub J.E."/>
            <person name="Han Y."/>
            <person name="Cheng Z."/>
            <person name="Li X."/>
            <person name="Lu J."/>
            <person name="Miao H."/>
            <person name="Kang H."/>
            <person name="Xie B."/>
            <person name="Gu X."/>
            <person name="Wang X."/>
            <person name="Du Y."/>
            <person name="Jin W."/>
            <person name="Huang S."/>
        </authorList>
    </citation>
    <scope>NUCLEOTIDE SEQUENCE [LARGE SCALE GENOMIC DNA]</scope>
    <source>
        <strain evidence="15">cv. 9930</strain>
    </source>
</reference>
<dbReference type="GO" id="GO:0005524">
    <property type="term" value="F:ATP binding"/>
    <property type="evidence" value="ECO:0007669"/>
    <property type="project" value="InterPro"/>
</dbReference>
<reference evidence="14 15" key="4">
    <citation type="journal article" date="2011" name="BMC Genomics">
        <title>RNA-Seq improves annotation of protein-coding genes in the cucumber genome.</title>
        <authorList>
            <person name="Li Z."/>
            <person name="Zhang Z."/>
            <person name="Yan P."/>
            <person name="Huang S."/>
            <person name="Fei Z."/>
            <person name="Lin K."/>
        </authorList>
    </citation>
    <scope>NUCLEOTIDE SEQUENCE [LARGE SCALE GENOMIC DNA]</scope>
    <source>
        <strain evidence="15">cv. 9930</strain>
    </source>
</reference>
<evidence type="ECO:0000256" key="9">
    <source>
        <dbReference type="ARBA" id="ARBA00023180"/>
    </source>
</evidence>
<dbReference type="eggNOG" id="ENOG502QUUC">
    <property type="taxonomic scope" value="Eukaryota"/>
</dbReference>
<dbReference type="InterPro" id="IPR011009">
    <property type="entry name" value="Kinase-like_dom_sf"/>
</dbReference>
<keyword evidence="9" id="KW-0325">Glycoprotein</keyword>
<dbReference type="GO" id="GO:0016020">
    <property type="term" value="C:membrane"/>
    <property type="evidence" value="ECO:0007669"/>
    <property type="project" value="UniProtKB-SubCell"/>
</dbReference>
<evidence type="ECO:0000313" key="14">
    <source>
        <dbReference type="EMBL" id="KGN46062.1"/>
    </source>
</evidence>
<evidence type="ECO:0000256" key="1">
    <source>
        <dbReference type="ARBA" id="ARBA00004479"/>
    </source>
</evidence>
<evidence type="ECO:0000256" key="4">
    <source>
        <dbReference type="ARBA" id="ARBA00022729"/>
    </source>
</evidence>
<dbReference type="InterPro" id="IPR003591">
    <property type="entry name" value="Leu-rich_rpt_typical-subtyp"/>
</dbReference>
<dbReference type="InterPro" id="IPR051824">
    <property type="entry name" value="LRR_Rcpt-Like_S/T_Kinase"/>
</dbReference>
<evidence type="ECO:0000256" key="5">
    <source>
        <dbReference type="ARBA" id="ARBA00022737"/>
    </source>
</evidence>
<dbReference type="GO" id="GO:0004672">
    <property type="term" value="F:protein kinase activity"/>
    <property type="evidence" value="ECO:0000318"/>
    <property type="project" value="GO_Central"/>
</dbReference>
<dbReference type="KEGG" id="csv:101212470"/>
<dbReference type="OrthoDB" id="676979at2759"/>
<evidence type="ECO:0000256" key="6">
    <source>
        <dbReference type="ARBA" id="ARBA00022989"/>
    </source>
</evidence>